<keyword evidence="8" id="KW-1185">Reference proteome</keyword>
<feature type="transmembrane region" description="Helical" evidence="6">
    <location>
        <begin position="96"/>
        <end position="116"/>
    </location>
</feature>
<feature type="transmembrane region" description="Helical" evidence="6">
    <location>
        <begin position="201"/>
        <end position="225"/>
    </location>
</feature>
<feature type="transmembrane region" description="Helical" evidence="6">
    <location>
        <begin position="160"/>
        <end position="181"/>
    </location>
</feature>
<feature type="transmembrane region" description="Helical" evidence="6">
    <location>
        <begin position="27"/>
        <end position="51"/>
    </location>
</feature>
<keyword evidence="2 6" id="KW-0812">Transmembrane</keyword>
<evidence type="ECO:0000256" key="5">
    <source>
        <dbReference type="SAM" id="MobiDB-lite"/>
    </source>
</evidence>
<evidence type="ECO:0000256" key="4">
    <source>
        <dbReference type="ARBA" id="ARBA00023136"/>
    </source>
</evidence>
<sequence>MPSCNTTLEDASIQEDPLWKGFTFHHFGLFLGAVFGLISVVITLTLVFLHATHYSKPWEQRHIIRILLMIPIYSAVSFLSYLYYRHAIYFQVLRDCYEAFAIASFFTLMCHYIAPTLHEQKVYFRTMTPVNWFWGVFFLQKCTGGENKGPFRKPRSGLTWFNVVYIGVYQYCLIRVIFTIVSVITEALGLYCEASLSPAFAHIWVTGFEAASVTIAMFCLIQYYIQLRKDLADHRPFLKVLCIKLVIFFSFWQNIIISLLSSSRGPLQPTRTLSYQDIKVGIPSVALCIEMAIFAVMHVFAFPVTPYKLKQDPLNASGAVKYTGGPLGIKALIDAFNLWDVVKASARGFRWLFVGARKRHEDESYQNAKLDPNTGYAGPGLYDRTEMGTELRQSVHTSAHGRTSHADDQVGLLGYSAPVAGHGLSPTPSPRIYGNNEYAVGDDSHMDLGSRNQHRRQFSAEEAGMKPSEFDDTEEPVPLHPGYGPQDTHPALRGQQEAQEWDHWGGAAGRAL</sequence>
<protein>
    <recommendedName>
        <fullName evidence="9">DUF300-domain-containing protein</fullName>
    </recommendedName>
</protein>
<dbReference type="EMBL" id="CP138588">
    <property type="protein sequence ID" value="WPH02893.1"/>
    <property type="molecule type" value="Genomic_DNA"/>
</dbReference>
<dbReference type="SMART" id="SM01417">
    <property type="entry name" value="Solute_trans_a"/>
    <property type="match status" value="1"/>
</dbReference>
<gene>
    <name evidence="7" type="ORF">R9X50_00576100</name>
</gene>
<feature type="transmembrane region" description="Helical" evidence="6">
    <location>
        <begin position="237"/>
        <end position="260"/>
    </location>
</feature>
<dbReference type="GO" id="GO:0016020">
    <property type="term" value="C:membrane"/>
    <property type="evidence" value="ECO:0007669"/>
    <property type="project" value="UniProtKB-SubCell"/>
</dbReference>
<evidence type="ECO:0000256" key="6">
    <source>
        <dbReference type="SAM" id="Phobius"/>
    </source>
</evidence>
<evidence type="ECO:0008006" key="9">
    <source>
        <dbReference type="Google" id="ProtNLM"/>
    </source>
</evidence>
<evidence type="ECO:0000313" key="7">
    <source>
        <dbReference type="EMBL" id="WPH02893.1"/>
    </source>
</evidence>
<evidence type="ECO:0000256" key="3">
    <source>
        <dbReference type="ARBA" id="ARBA00022989"/>
    </source>
</evidence>
<comment type="subcellular location">
    <subcellularLocation>
        <location evidence="1">Membrane</location>
        <topology evidence="1">Multi-pass membrane protein</topology>
    </subcellularLocation>
</comment>
<organism evidence="7 8">
    <name type="scientific">Acrodontium crateriforme</name>
    <dbReference type="NCBI Taxonomy" id="150365"/>
    <lineage>
        <taxon>Eukaryota</taxon>
        <taxon>Fungi</taxon>
        <taxon>Dikarya</taxon>
        <taxon>Ascomycota</taxon>
        <taxon>Pezizomycotina</taxon>
        <taxon>Dothideomycetes</taxon>
        <taxon>Dothideomycetidae</taxon>
        <taxon>Mycosphaerellales</taxon>
        <taxon>Teratosphaeriaceae</taxon>
        <taxon>Acrodontium</taxon>
    </lineage>
</organism>
<dbReference type="Proteomes" id="UP001303373">
    <property type="component" value="Chromosome 9"/>
</dbReference>
<name>A0AAQ3RDD0_9PEZI</name>
<evidence type="ECO:0000313" key="8">
    <source>
        <dbReference type="Proteomes" id="UP001303373"/>
    </source>
</evidence>
<reference evidence="7 8" key="1">
    <citation type="submission" date="2023-11" db="EMBL/GenBank/DDBJ databases">
        <title>An acidophilic fungus is an integral part of prey digestion in a carnivorous sundew plant.</title>
        <authorList>
            <person name="Tsai I.J."/>
        </authorList>
    </citation>
    <scope>NUCLEOTIDE SEQUENCE [LARGE SCALE GENOMIC DNA]</scope>
    <source>
        <strain evidence="7">169a</strain>
    </source>
</reference>
<feature type="transmembrane region" description="Helical" evidence="6">
    <location>
        <begin position="63"/>
        <end position="84"/>
    </location>
</feature>
<dbReference type="AlphaFoldDB" id="A0AAQ3RDD0"/>
<evidence type="ECO:0000256" key="1">
    <source>
        <dbReference type="ARBA" id="ARBA00004141"/>
    </source>
</evidence>
<feature type="region of interest" description="Disordered" evidence="5">
    <location>
        <begin position="457"/>
        <end position="512"/>
    </location>
</feature>
<dbReference type="Pfam" id="PF03619">
    <property type="entry name" value="Solute_trans_a"/>
    <property type="match status" value="1"/>
</dbReference>
<keyword evidence="4 6" id="KW-0472">Membrane</keyword>
<dbReference type="InterPro" id="IPR005178">
    <property type="entry name" value="Ostalpha/TMEM184C"/>
</dbReference>
<keyword evidence="3 6" id="KW-1133">Transmembrane helix</keyword>
<dbReference type="PANTHER" id="PTHR23423">
    <property type="entry name" value="ORGANIC SOLUTE TRANSPORTER-RELATED"/>
    <property type="match status" value="1"/>
</dbReference>
<evidence type="ECO:0000256" key="2">
    <source>
        <dbReference type="ARBA" id="ARBA00022692"/>
    </source>
</evidence>
<feature type="transmembrane region" description="Helical" evidence="6">
    <location>
        <begin position="280"/>
        <end position="302"/>
    </location>
</feature>
<accession>A0AAQ3RDD0</accession>
<proteinExistence type="predicted"/>